<keyword evidence="2" id="KW-1185">Reference proteome</keyword>
<dbReference type="EMBL" id="JAFKCW010000004">
    <property type="protein sequence ID" value="MBN7802699.1"/>
    <property type="molecule type" value="Genomic_DNA"/>
</dbReference>
<organism evidence="1 2">
    <name type="scientific">Algoriphagus aestuariicola</name>
    <dbReference type="NCBI Taxonomy" id="1852016"/>
    <lineage>
        <taxon>Bacteria</taxon>
        <taxon>Pseudomonadati</taxon>
        <taxon>Bacteroidota</taxon>
        <taxon>Cytophagia</taxon>
        <taxon>Cytophagales</taxon>
        <taxon>Cyclobacteriaceae</taxon>
        <taxon>Algoriphagus</taxon>
    </lineage>
</organism>
<dbReference type="InterPro" id="IPR053810">
    <property type="entry name" value="DUF6952"/>
</dbReference>
<proteinExistence type="predicted"/>
<evidence type="ECO:0000313" key="1">
    <source>
        <dbReference type="EMBL" id="MBN7802699.1"/>
    </source>
</evidence>
<comment type="caution">
    <text evidence="1">The sequence shown here is derived from an EMBL/GenBank/DDBJ whole genome shotgun (WGS) entry which is preliminary data.</text>
</comment>
<dbReference type="RefSeq" id="WP_206570712.1">
    <property type="nucleotide sequence ID" value="NZ_JAFKCW010000004.1"/>
</dbReference>
<gene>
    <name evidence="1" type="ORF">J0A67_17615</name>
</gene>
<accession>A0ABS3BV38</accession>
<evidence type="ECO:0000313" key="2">
    <source>
        <dbReference type="Proteomes" id="UP000664698"/>
    </source>
</evidence>
<sequence>MKLPVIKTIQRSCTPEQIETALGVLEAITEAPSLKEPEIDVIGELISNLCGALEVHEMIADGMSEKDAGNAFMKKVLGSIDR</sequence>
<reference evidence="1 2" key="1">
    <citation type="submission" date="2021-03" db="EMBL/GenBank/DDBJ databases">
        <title>novel species isolated from a fishpond in China.</title>
        <authorList>
            <person name="Lu H."/>
            <person name="Cai Z."/>
        </authorList>
    </citation>
    <scope>NUCLEOTIDE SEQUENCE [LARGE SCALE GENOMIC DNA]</scope>
    <source>
        <strain evidence="1 2">JCM 31546</strain>
    </source>
</reference>
<dbReference type="Proteomes" id="UP000664698">
    <property type="component" value="Unassembled WGS sequence"/>
</dbReference>
<protein>
    <submittedName>
        <fullName evidence="1">Uncharacterized protein</fullName>
    </submittedName>
</protein>
<name>A0ABS3BV38_9BACT</name>
<dbReference type="Pfam" id="PF22264">
    <property type="entry name" value="DUF6952"/>
    <property type="match status" value="1"/>
</dbReference>